<dbReference type="EMBL" id="CP044067">
    <property type="protein sequence ID" value="QET06675.1"/>
    <property type="molecule type" value="Genomic_DNA"/>
</dbReference>
<organism evidence="1 2">
    <name type="scientific">Cupriavidus pauculus</name>
    <dbReference type="NCBI Taxonomy" id="82633"/>
    <lineage>
        <taxon>Bacteria</taxon>
        <taxon>Pseudomonadati</taxon>
        <taxon>Pseudomonadota</taxon>
        <taxon>Betaproteobacteria</taxon>
        <taxon>Burkholderiales</taxon>
        <taxon>Burkholderiaceae</taxon>
        <taxon>Cupriavidus</taxon>
    </lineage>
</organism>
<protein>
    <submittedName>
        <fullName evidence="1">Uncharacterized protein</fullName>
    </submittedName>
</protein>
<sequence length="355" mass="38862">MTVAGVAHAASEDEFMVAEPIAGDLHRLKIEASYDFVNRFVDVFDVRAKQGAAYDNAGDYRGGHVSAGFNFTQQWSAFGTYWRRNIDYGPDTNGIDSWQVGVQYTPEIDPQARHRLMFRLSAWGDRAGSLAKSTPTQVRGTTFNGLRVDDPNDVQGQADIAYSYRLGNYNTLTGFVSGGISRVSVGDITTRLNRGGCNFNVRIGSNNIANGSLASPCVVGGATINSASLSLDASQFGLDVGKDVNYTAGFINVGASWRWRYQGFGAQVGYQFQYLMRGDLDDRMSRFGVSPIRSNHTFGVELSYNVYKGVDVFIRGQAFLNNFVGTVPFLYNAATASRLDRTYGYASIGVRLLAF</sequence>
<accession>A0A5P2HHL8</accession>
<dbReference type="Proteomes" id="UP000322822">
    <property type="component" value="Chromosome 2"/>
</dbReference>
<dbReference type="AlphaFoldDB" id="A0A5P2HHL8"/>
<reference evidence="1 2" key="1">
    <citation type="submission" date="2019-09" db="EMBL/GenBank/DDBJ databases">
        <title>FDA dAtabase for Regulatory Grade micrObial Sequences (FDA-ARGOS): Supporting development and validation of Infectious Disease Dx tests.</title>
        <authorList>
            <person name="Sciortino C."/>
            <person name="Tallon L."/>
            <person name="Sadzewicz L."/>
            <person name="Vavikolanu K."/>
            <person name="Mehta A."/>
            <person name="Aluvathingal J."/>
            <person name="Nadendla S."/>
            <person name="Nandy P."/>
            <person name="Geyer C."/>
            <person name="Yan Y."/>
            <person name="Sichtig H."/>
        </authorList>
    </citation>
    <scope>NUCLEOTIDE SEQUENCE [LARGE SCALE GENOMIC DNA]</scope>
    <source>
        <strain evidence="1 2">FDAARGOS_664</strain>
    </source>
</reference>
<gene>
    <name evidence="1" type="ORF">FOB72_25185</name>
</gene>
<evidence type="ECO:0000313" key="2">
    <source>
        <dbReference type="Proteomes" id="UP000322822"/>
    </source>
</evidence>
<evidence type="ECO:0000313" key="1">
    <source>
        <dbReference type="EMBL" id="QET06675.1"/>
    </source>
</evidence>
<proteinExistence type="predicted"/>
<dbReference type="OrthoDB" id="6697115at2"/>
<name>A0A5P2HHL8_9BURK</name>